<dbReference type="Proteomes" id="UP000031523">
    <property type="component" value="Chromosome"/>
</dbReference>
<dbReference type="AlphaFoldDB" id="A0A0B5F1E1"/>
<evidence type="ECO:0000313" key="1">
    <source>
        <dbReference type="EMBL" id="AJE85375.1"/>
    </source>
</evidence>
<accession>A0A0B5F1E1</accession>
<proteinExistence type="predicted"/>
<evidence type="ECO:0000313" key="2">
    <source>
        <dbReference type="Proteomes" id="UP000031523"/>
    </source>
</evidence>
<reference evidence="1 2" key="1">
    <citation type="submission" date="2015-01" db="EMBL/GenBank/DDBJ databases">
        <title>Enhanced salinomycin production by adjusting the supply of polyketide extender units in Streptomyce albus DSM 41398.</title>
        <authorList>
            <person name="Lu C."/>
        </authorList>
    </citation>
    <scope>NUCLEOTIDE SEQUENCE [LARGE SCALE GENOMIC DNA]</scope>
    <source>
        <strain evidence="2">ATCC 21838 / DSM 41398 / FERM P-419 / JCM 4703 / NBRC 107858</strain>
    </source>
</reference>
<organism evidence="1 2">
    <name type="scientific">Streptomyces albus (strain ATCC 21838 / DSM 41398 / FERM P-419 / JCM 4703 / NBRC 107858)</name>
    <dbReference type="NCBI Taxonomy" id="1081613"/>
    <lineage>
        <taxon>Bacteria</taxon>
        <taxon>Bacillati</taxon>
        <taxon>Actinomycetota</taxon>
        <taxon>Actinomycetes</taxon>
        <taxon>Kitasatosporales</taxon>
        <taxon>Streptomycetaceae</taxon>
        <taxon>Streptomyces</taxon>
    </lineage>
</organism>
<sequence length="41" mass="4617">MRTVSRYAVSVGLLRTPSPRTPRLRCPLRRFSNVHAPSPSP</sequence>
<dbReference type="EMBL" id="CP010519">
    <property type="protein sequence ID" value="AJE85375.1"/>
    <property type="molecule type" value="Genomic_DNA"/>
</dbReference>
<keyword evidence="2" id="KW-1185">Reference proteome</keyword>
<protein>
    <submittedName>
        <fullName evidence="1">Uncharacterized protein</fullName>
    </submittedName>
</protein>
<dbReference type="KEGG" id="sals:SLNWT_4999"/>
<name>A0A0B5F1E1_STRA4</name>
<gene>
    <name evidence="1" type="ORF">SLNWT_4999</name>
</gene>